<accession>A0A914CXH0</accession>
<dbReference type="WBParaSite" id="ACRNAN_scaffold15923.g31565.t1">
    <property type="protein sequence ID" value="ACRNAN_scaffold15923.g31565.t1"/>
    <property type="gene ID" value="ACRNAN_scaffold15923.g31565"/>
</dbReference>
<dbReference type="AlphaFoldDB" id="A0A914CXH0"/>
<name>A0A914CXH0_9BILA</name>
<evidence type="ECO:0000313" key="1">
    <source>
        <dbReference type="Proteomes" id="UP000887540"/>
    </source>
</evidence>
<protein>
    <submittedName>
        <fullName evidence="2">Uncharacterized protein</fullName>
    </submittedName>
</protein>
<evidence type="ECO:0000313" key="2">
    <source>
        <dbReference type="WBParaSite" id="ACRNAN_scaffold15923.g31565.t1"/>
    </source>
</evidence>
<organism evidence="1 2">
    <name type="scientific">Acrobeloides nanus</name>
    <dbReference type="NCBI Taxonomy" id="290746"/>
    <lineage>
        <taxon>Eukaryota</taxon>
        <taxon>Metazoa</taxon>
        <taxon>Ecdysozoa</taxon>
        <taxon>Nematoda</taxon>
        <taxon>Chromadorea</taxon>
        <taxon>Rhabditida</taxon>
        <taxon>Tylenchina</taxon>
        <taxon>Cephalobomorpha</taxon>
        <taxon>Cephaloboidea</taxon>
        <taxon>Cephalobidae</taxon>
        <taxon>Acrobeloides</taxon>
    </lineage>
</organism>
<proteinExistence type="predicted"/>
<sequence>MASPTSWTLTIPKSTTSDLMTKYYKEKFNSNNSVNIFINYFKPNGLLAQTMASMKGSAHSYPTMTASKELTTR</sequence>
<dbReference type="Proteomes" id="UP000887540">
    <property type="component" value="Unplaced"/>
</dbReference>
<keyword evidence="1" id="KW-1185">Reference proteome</keyword>
<reference evidence="2" key="1">
    <citation type="submission" date="2022-11" db="UniProtKB">
        <authorList>
            <consortium name="WormBaseParasite"/>
        </authorList>
    </citation>
    <scope>IDENTIFICATION</scope>
</reference>